<comment type="caution">
    <text evidence="2">The sequence shown here is derived from an EMBL/GenBank/DDBJ whole genome shotgun (WGS) entry which is preliminary data.</text>
</comment>
<dbReference type="AlphaFoldDB" id="A0A0D6P977"/>
<proteinExistence type="predicted"/>
<feature type="signal peptide" evidence="1">
    <location>
        <begin position="1"/>
        <end position="32"/>
    </location>
</feature>
<dbReference type="InterPro" id="IPR012899">
    <property type="entry name" value="LTXXQ"/>
</dbReference>
<gene>
    <name evidence="2" type="ORF">Asru_0685_04</name>
</gene>
<dbReference type="GO" id="GO:0042597">
    <property type="term" value="C:periplasmic space"/>
    <property type="evidence" value="ECO:0007669"/>
    <property type="project" value="InterPro"/>
</dbReference>
<accession>A0A0D6P977</accession>
<dbReference type="Gene3D" id="1.20.120.1490">
    <property type="match status" value="1"/>
</dbReference>
<evidence type="ECO:0000313" key="2">
    <source>
        <dbReference type="EMBL" id="GAN78207.1"/>
    </source>
</evidence>
<sequence>MTKTIFANGAALAAYVGAACLAVGAMAVPARADMSDMTTAHDFFVAHSFDFPKNFRFSHPGPEWVLQHDADFKLTEKQKAELTSMSKTMFDEMKRLDGVTQNAIGKYAKDAAQVDPSEATMKADIDAIGRSETALAYTMVPYHLKSYALLSPSQKKTFADLLARGEGKK</sequence>
<evidence type="ECO:0000313" key="3">
    <source>
        <dbReference type="Proteomes" id="UP000032680"/>
    </source>
</evidence>
<dbReference type="EMBL" id="BANB01000684">
    <property type="protein sequence ID" value="GAN78207.1"/>
    <property type="molecule type" value="Genomic_DNA"/>
</dbReference>
<dbReference type="Pfam" id="PF07813">
    <property type="entry name" value="LTXXQ"/>
    <property type="match status" value="1"/>
</dbReference>
<protein>
    <recommendedName>
        <fullName evidence="4">Transcriptional regulator</fullName>
    </recommendedName>
</protein>
<feature type="chain" id="PRO_5002309624" description="Transcriptional regulator" evidence="1">
    <location>
        <begin position="33"/>
        <end position="169"/>
    </location>
</feature>
<dbReference type="Proteomes" id="UP000032680">
    <property type="component" value="Unassembled WGS sequence"/>
</dbReference>
<organism evidence="2 3">
    <name type="scientific">Acidisphaera rubrifaciens HS-AP3</name>
    <dbReference type="NCBI Taxonomy" id="1231350"/>
    <lineage>
        <taxon>Bacteria</taxon>
        <taxon>Pseudomonadati</taxon>
        <taxon>Pseudomonadota</taxon>
        <taxon>Alphaproteobacteria</taxon>
        <taxon>Acetobacterales</taxon>
        <taxon>Acetobacteraceae</taxon>
        <taxon>Acidisphaera</taxon>
    </lineage>
</organism>
<evidence type="ECO:0008006" key="4">
    <source>
        <dbReference type="Google" id="ProtNLM"/>
    </source>
</evidence>
<reference evidence="2 3" key="1">
    <citation type="submission" date="2012-11" db="EMBL/GenBank/DDBJ databases">
        <title>Whole genome sequence of Acidisphaera rubrifaciens HS-AP3.</title>
        <authorList>
            <person name="Azuma Y."/>
            <person name="Higashiura N."/>
            <person name="Hirakawa H."/>
            <person name="Matsushita K."/>
        </authorList>
    </citation>
    <scope>NUCLEOTIDE SEQUENCE [LARGE SCALE GENOMIC DNA]</scope>
    <source>
        <strain evidence="2 3">HS-AP3</strain>
    </source>
</reference>
<keyword evidence="1" id="KW-0732">Signal</keyword>
<evidence type="ECO:0000256" key="1">
    <source>
        <dbReference type="SAM" id="SignalP"/>
    </source>
</evidence>
<dbReference type="PROSITE" id="PS51257">
    <property type="entry name" value="PROKAR_LIPOPROTEIN"/>
    <property type="match status" value="1"/>
</dbReference>
<dbReference type="OrthoDB" id="5309061at2"/>
<keyword evidence="3" id="KW-1185">Reference proteome</keyword>
<dbReference type="RefSeq" id="WP_048862683.1">
    <property type="nucleotide sequence ID" value="NZ_BANB01000684.1"/>
</dbReference>
<name>A0A0D6P977_9PROT</name>